<dbReference type="AlphaFoldDB" id="A0A9N9RCI7"/>
<evidence type="ECO:0000256" key="4">
    <source>
        <dbReference type="ARBA" id="ARBA00022801"/>
    </source>
</evidence>
<dbReference type="GO" id="GO:0006508">
    <property type="term" value="P:proteolysis"/>
    <property type="evidence" value="ECO:0007669"/>
    <property type="project" value="UniProtKB-KW"/>
</dbReference>
<gene>
    <name evidence="6" type="ORF">DIATSA_LOCUS12276</name>
</gene>
<dbReference type="Gene3D" id="3.40.630.10">
    <property type="entry name" value="Zn peptidases"/>
    <property type="match status" value="1"/>
</dbReference>
<evidence type="ECO:0000259" key="5">
    <source>
        <dbReference type="PROSITE" id="PS00631"/>
    </source>
</evidence>
<name>A0A9N9RCI7_9NEOP</name>
<proteinExistence type="inferred from homology"/>
<keyword evidence="7" id="KW-1185">Reference proteome</keyword>
<dbReference type="PANTHER" id="PTHR11963:SF48">
    <property type="entry name" value="DIPEPTIDASE B, ISOFORM A"/>
    <property type="match status" value="1"/>
</dbReference>
<dbReference type="EMBL" id="OU893338">
    <property type="protein sequence ID" value="CAG9794943.1"/>
    <property type="molecule type" value="Genomic_DNA"/>
</dbReference>
<accession>A0A9N9RCI7</accession>
<organism evidence="6 7">
    <name type="scientific">Diatraea saccharalis</name>
    <name type="common">sugarcane borer</name>
    <dbReference type="NCBI Taxonomy" id="40085"/>
    <lineage>
        <taxon>Eukaryota</taxon>
        <taxon>Metazoa</taxon>
        <taxon>Ecdysozoa</taxon>
        <taxon>Arthropoda</taxon>
        <taxon>Hexapoda</taxon>
        <taxon>Insecta</taxon>
        <taxon>Pterygota</taxon>
        <taxon>Neoptera</taxon>
        <taxon>Endopterygota</taxon>
        <taxon>Lepidoptera</taxon>
        <taxon>Glossata</taxon>
        <taxon>Ditrysia</taxon>
        <taxon>Pyraloidea</taxon>
        <taxon>Crambidae</taxon>
        <taxon>Crambinae</taxon>
        <taxon>Diatraea</taxon>
    </lineage>
</organism>
<dbReference type="GO" id="GO:0030145">
    <property type="term" value="F:manganese ion binding"/>
    <property type="evidence" value="ECO:0007669"/>
    <property type="project" value="InterPro"/>
</dbReference>
<dbReference type="GO" id="GO:0070006">
    <property type="term" value="F:metalloaminopeptidase activity"/>
    <property type="evidence" value="ECO:0007669"/>
    <property type="project" value="InterPro"/>
</dbReference>
<evidence type="ECO:0000313" key="6">
    <source>
        <dbReference type="EMBL" id="CAG9794943.1"/>
    </source>
</evidence>
<keyword evidence="2" id="KW-0031">Aminopeptidase</keyword>
<dbReference type="PANTHER" id="PTHR11963">
    <property type="entry name" value="LEUCINE AMINOPEPTIDASE-RELATED"/>
    <property type="match status" value="1"/>
</dbReference>
<evidence type="ECO:0000256" key="1">
    <source>
        <dbReference type="ARBA" id="ARBA00009528"/>
    </source>
</evidence>
<dbReference type="SUPFAM" id="SSF53187">
    <property type="entry name" value="Zn-dependent exopeptidases"/>
    <property type="match status" value="1"/>
</dbReference>
<keyword evidence="4" id="KW-0378">Hydrolase</keyword>
<dbReference type="Proteomes" id="UP001153714">
    <property type="component" value="Chromosome 7"/>
</dbReference>
<dbReference type="OrthoDB" id="10041421at2759"/>
<protein>
    <recommendedName>
        <fullName evidence="5">Cytosol aminopeptidase domain-containing protein</fullName>
    </recommendedName>
</protein>
<evidence type="ECO:0000256" key="3">
    <source>
        <dbReference type="ARBA" id="ARBA00022670"/>
    </source>
</evidence>
<evidence type="ECO:0000256" key="2">
    <source>
        <dbReference type="ARBA" id="ARBA00022438"/>
    </source>
</evidence>
<sequence length="518" mass="55291">MKMGDGKDLGTIGPWSVEGVEVAEVGEVNAKGWDALIVVLSPGVALPQAIEDFVVALRETDAGIDQNSAVVQCPRVCGSRLVLTPTGPLTPYDDVRSVGEAARAGVKRALCAGARRPVLVLQPHPRWPRAPFVALLGALEAAYVPLQSRESFPALCTRPTALGVYAEGVNIPIPSLITEAVALETARYIARDVGGADPERMPPLAAAKYLEDRFRGTSVSIRVLRDKETIRKEYPLFAAVTRAADSVPRHAGCIVFLEYVPEKYEKTLMLVGKGVTYDTGGCDVKVGGAMMGMSRDKCGAANVAGFLMACDLLRPSVKVVAALGFARNSIGEEAYVSDELVMARCGQVVRVGNTDAEGRMVMADLLCEMHERSRTERDPHLYTVATLTGHAERAYGEGYTAAVDNHTADLKQHADLLRCTGQNIGDMIEVSRIRREDLSVHQASYNAQLLQATPRPSSAMARGHQAPAAFLLQAAQLHKADAPAYTHLDIAASAGEYPLPPTGAPILALAAVHGLLSI</sequence>
<dbReference type="PRINTS" id="PR00481">
    <property type="entry name" value="LAMNOPPTDASE"/>
</dbReference>
<evidence type="ECO:0000313" key="7">
    <source>
        <dbReference type="Proteomes" id="UP001153714"/>
    </source>
</evidence>
<dbReference type="Pfam" id="PF00883">
    <property type="entry name" value="Peptidase_M17"/>
    <property type="match status" value="1"/>
</dbReference>
<reference evidence="6" key="1">
    <citation type="submission" date="2021-12" db="EMBL/GenBank/DDBJ databases">
        <authorList>
            <person name="King R."/>
        </authorList>
    </citation>
    <scope>NUCLEOTIDE SEQUENCE</scope>
</reference>
<dbReference type="InterPro" id="IPR000819">
    <property type="entry name" value="Peptidase_M17_C"/>
</dbReference>
<feature type="domain" description="Cytosol aminopeptidase" evidence="5">
    <location>
        <begin position="353"/>
        <end position="360"/>
    </location>
</feature>
<comment type="similarity">
    <text evidence="1">Belongs to the peptidase M17 family.</text>
</comment>
<reference evidence="6" key="2">
    <citation type="submission" date="2022-10" db="EMBL/GenBank/DDBJ databases">
        <authorList>
            <consortium name="ENA_rothamsted_submissions"/>
            <consortium name="culmorum"/>
            <person name="King R."/>
        </authorList>
    </citation>
    <scope>NUCLEOTIDE SEQUENCE</scope>
</reference>
<dbReference type="InterPro" id="IPR011356">
    <property type="entry name" value="Leucine_aapep/pepB"/>
</dbReference>
<dbReference type="PROSITE" id="PS00631">
    <property type="entry name" value="CYTOSOL_AP"/>
    <property type="match status" value="1"/>
</dbReference>
<dbReference type="GO" id="GO:0005737">
    <property type="term" value="C:cytoplasm"/>
    <property type="evidence" value="ECO:0007669"/>
    <property type="project" value="InterPro"/>
</dbReference>
<keyword evidence="3" id="KW-0645">Protease</keyword>